<evidence type="ECO:0008006" key="3">
    <source>
        <dbReference type="Google" id="ProtNLM"/>
    </source>
</evidence>
<gene>
    <name evidence="1" type="ORF">OY187_16280</name>
</gene>
<dbReference type="Proteomes" id="UP001084650">
    <property type="component" value="Unassembled WGS sequence"/>
</dbReference>
<dbReference type="EMBL" id="JAPQYE010000006">
    <property type="protein sequence ID" value="MCZ0729613.1"/>
    <property type="molecule type" value="Genomic_DNA"/>
</dbReference>
<comment type="caution">
    <text evidence="1">The sequence shown here is derived from an EMBL/GenBank/DDBJ whole genome shotgun (WGS) entry which is preliminary data.</text>
</comment>
<sequence length="367" mass="40025">MTPKTFRIWVPVISLPKPERLADPLPNFVRQCDLDPETADQLQQSSTRPLLGAFSYDVDARDAERAVEIVIEVVERMRARARFAGVAGQVVVARAAYVATENRLIELRTPDRGALIMSLVSERQLFAVNPAETYAAQRHAIDDALELAAPLNTGALAPGISGSWAALEALLTDAQDSDEEEGKVAAAVRAAKLAACSWPRAELTALSYQVDERNASGKELANRLGRVATNRDRSDIVARQLRRDNGLPLRRSWRFQSDIAAVARMNDLLTDPARTLMQVSGYVEASLRRMYRCRNVIVHGGTTRGDVLVSTLRVVAPLVGATLDRLTHAHLVLGIEPLQLATRADVAISMASDKEMGFDVVDLLGGS</sequence>
<evidence type="ECO:0000313" key="1">
    <source>
        <dbReference type="EMBL" id="MCZ0729613.1"/>
    </source>
</evidence>
<accession>A0ABT4HHB9</accession>
<name>A0ABT4HHB9_MYCIR</name>
<proteinExistence type="predicted"/>
<keyword evidence="2" id="KW-1185">Reference proteome</keyword>
<evidence type="ECO:0000313" key="2">
    <source>
        <dbReference type="Proteomes" id="UP001084650"/>
    </source>
</evidence>
<reference evidence="1" key="1">
    <citation type="submission" date="2022-12" db="EMBL/GenBank/DDBJ databases">
        <title>Whole genome sequence of Mycolicibacterium iranicum strain SBH312.</title>
        <authorList>
            <person name="Jani J."/>
            <person name="Arifin Mustapha Z."/>
            <person name="Ahmed K."/>
            <person name="Kai Ling C."/>
        </authorList>
    </citation>
    <scope>NUCLEOTIDE SEQUENCE</scope>
    <source>
        <strain evidence="1">SBH312</strain>
    </source>
</reference>
<protein>
    <recommendedName>
        <fullName evidence="3">Apea-like HEPN domain-containing protein</fullName>
    </recommendedName>
</protein>
<organism evidence="1 2">
    <name type="scientific">Mycolicibacterium iranicum</name>
    <name type="common">Mycobacterium iranicum</name>
    <dbReference type="NCBI Taxonomy" id="912594"/>
    <lineage>
        <taxon>Bacteria</taxon>
        <taxon>Bacillati</taxon>
        <taxon>Actinomycetota</taxon>
        <taxon>Actinomycetes</taxon>
        <taxon>Mycobacteriales</taxon>
        <taxon>Mycobacteriaceae</taxon>
        <taxon>Mycolicibacterium</taxon>
    </lineage>
</organism>